<feature type="transmembrane region" description="Helical" evidence="2">
    <location>
        <begin position="77"/>
        <end position="94"/>
    </location>
</feature>
<evidence type="ECO:0000259" key="3">
    <source>
        <dbReference type="Pfam" id="PF03816"/>
    </source>
</evidence>
<dbReference type="Gene3D" id="3.40.630.190">
    <property type="entry name" value="LCP protein"/>
    <property type="match status" value="1"/>
</dbReference>
<protein>
    <submittedName>
        <fullName evidence="4">Transcriptional attenuator, LytR family</fullName>
    </submittedName>
</protein>
<dbReference type="RefSeq" id="WP_074732226.1">
    <property type="nucleotide sequence ID" value="NZ_FNYK01000031.1"/>
</dbReference>
<accession>A0A1H6UEP3</accession>
<proteinExistence type="inferred from homology"/>
<dbReference type="InterPro" id="IPR050922">
    <property type="entry name" value="LytR/CpsA/Psr_CW_biosynth"/>
</dbReference>
<dbReference type="InterPro" id="IPR004474">
    <property type="entry name" value="LytR_CpsA_psr"/>
</dbReference>
<evidence type="ECO:0000256" key="1">
    <source>
        <dbReference type="ARBA" id="ARBA00006068"/>
    </source>
</evidence>
<evidence type="ECO:0000313" key="4">
    <source>
        <dbReference type="EMBL" id="SEI88147.1"/>
    </source>
</evidence>
<name>A0A1H6UEP3_9FIRM</name>
<dbReference type="STRING" id="322505.SAMN04487836_10372"/>
<feature type="transmembrane region" description="Helical" evidence="2">
    <location>
        <begin position="35"/>
        <end position="56"/>
    </location>
</feature>
<dbReference type="OrthoDB" id="27330at2"/>
<keyword evidence="2" id="KW-1133">Transmembrane helix</keyword>
<comment type="similarity">
    <text evidence="1">Belongs to the LytR/CpsA/Psr (LCP) family.</text>
</comment>
<dbReference type="eggNOG" id="COG1316">
    <property type="taxonomic scope" value="Bacteria"/>
</dbReference>
<sequence length="499" mass="55898">MKLIKKITSWQVIMFIQLLVSILLAFTTFKLNVLPFRYALILFIVLLLLLVGMFFFTKSKKQVDEGKVAIRPIVGKIISILLSIVMLIASSMLMKTEGAIAKITGNDTQTTVISLMALKDSKFDSADDLKTSTPVGVNTLADKTNIDKGLKALKDEAKFTKKDYSTFKSLSDDLYNGKVKAILVDNAYQSVLETYHEDWSQKTKTIWKYEIKEKVEDTSTNAKVTKEPFTLLISGVDSRGDVTEKSRSDVDMIITIDPVHRRILMTSIPRDYFVPIYGQGGKDKLTHSGLYGTACVEKTIENFMNINIDYNARIGFQAVTKIIDAIGGVDVYSDKEFKPWTDDGVRIKKGMQHMDGRTALAFARERKTYTTGDRHRSANEQAVIEAILEKVMKPSVLSQYSSLLNAIEGTFQTNLKSSDITSLAKMQLDKGGKWTVKKSILYGTSKKAKGGLMMPNTELYYNFPDQKSIDANTKYIKDMLKGEDVQIADTDSNVTAHMD</sequence>
<dbReference type="AlphaFoldDB" id="A0A1H6UEP3"/>
<dbReference type="Gene3D" id="3.40.190.10">
    <property type="entry name" value="Periplasmic binding protein-like II"/>
    <property type="match status" value="1"/>
</dbReference>
<feature type="domain" description="Cell envelope-related transcriptional attenuator" evidence="3">
    <location>
        <begin position="247"/>
        <end position="391"/>
    </location>
</feature>
<organism evidence="4 5">
    <name type="scientific">Sharpea azabuensis</name>
    <dbReference type="NCBI Taxonomy" id="322505"/>
    <lineage>
        <taxon>Bacteria</taxon>
        <taxon>Bacillati</taxon>
        <taxon>Bacillota</taxon>
        <taxon>Erysipelotrichia</taxon>
        <taxon>Erysipelotrichales</taxon>
        <taxon>Coprobacillaceae</taxon>
        <taxon>Sharpea</taxon>
    </lineage>
</organism>
<keyword evidence="2" id="KW-0812">Transmembrane</keyword>
<evidence type="ECO:0000313" key="5">
    <source>
        <dbReference type="Proteomes" id="UP000183028"/>
    </source>
</evidence>
<dbReference type="PANTHER" id="PTHR33392:SF6">
    <property type="entry name" value="POLYISOPRENYL-TEICHOIC ACID--PEPTIDOGLYCAN TEICHOIC ACID TRANSFERASE TAGU"/>
    <property type="match status" value="1"/>
</dbReference>
<keyword evidence="2" id="KW-0472">Membrane</keyword>
<dbReference type="EMBL" id="FNYK01000031">
    <property type="protein sequence ID" value="SEI88147.1"/>
    <property type="molecule type" value="Genomic_DNA"/>
</dbReference>
<gene>
    <name evidence="4" type="ORF">SAMN04487834_103110</name>
</gene>
<dbReference type="NCBIfam" id="TIGR00350">
    <property type="entry name" value="lytR_cpsA_psr"/>
    <property type="match status" value="1"/>
</dbReference>
<reference evidence="5" key="1">
    <citation type="submission" date="2016-10" db="EMBL/GenBank/DDBJ databases">
        <authorList>
            <person name="Varghese N."/>
        </authorList>
    </citation>
    <scope>NUCLEOTIDE SEQUENCE [LARGE SCALE GENOMIC DNA]</scope>
    <source>
        <strain evidence="5">DSM 20406</strain>
    </source>
</reference>
<feature type="transmembrane region" description="Helical" evidence="2">
    <location>
        <begin position="12"/>
        <end position="29"/>
    </location>
</feature>
<evidence type="ECO:0000256" key="2">
    <source>
        <dbReference type="SAM" id="Phobius"/>
    </source>
</evidence>
<dbReference type="Pfam" id="PF03816">
    <property type="entry name" value="LytR_cpsA_psr"/>
    <property type="match status" value="1"/>
</dbReference>
<keyword evidence="5" id="KW-1185">Reference proteome</keyword>
<dbReference type="Proteomes" id="UP000183028">
    <property type="component" value="Unassembled WGS sequence"/>
</dbReference>
<dbReference type="PANTHER" id="PTHR33392">
    <property type="entry name" value="POLYISOPRENYL-TEICHOIC ACID--PEPTIDOGLYCAN TEICHOIC ACID TRANSFERASE TAGU"/>
    <property type="match status" value="1"/>
</dbReference>